<feature type="transmembrane region" description="Helical" evidence="16">
    <location>
        <begin position="703"/>
        <end position="723"/>
    </location>
</feature>
<evidence type="ECO:0000256" key="10">
    <source>
        <dbReference type="ARBA" id="ARBA00023065"/>
    </source>
</evidence>
<dbReference type="CDD" id="cd01879">
    <property type="entry name" value="FeoB"/>
    <property type="match status" value="1"/>
</dbReference>
<evidence type="ECO:0000256" key="13">
    <source>
        <dbReference type="NCBIfam" id="TIGR00437"/>
    </source>
</evidence>
<feature type="binding site" evidence="14">
    <location>
        <begin position="34"/>
        <end position="38"/>
    </location>
    <ligand>
        <name>GTP</name>
        <dbReference type="ChEBI" id="CHEBI:37565"/>
        <label>1</label>
    </ligand>
</feature>
<keyword evidence="10" id="KW-0406">Ion transport</keyword>
<dbReference type="PRINTS" id="PR00326">
    <property type="entry name" value="GTP1OBG"/>
</dbReference>
<evidence type="ECO:0000256" key="3">
    <source>
        <dbReference type="ARBA" id="ARBA00022475"/>
    </source>
</evidence>
<dbReference type="AlphaFoldDB" id="A0A7V1GEN0"/>
<protein>
    <recommendedName>
        <fullName evidence="13 16">Ferrous iron transport protein B</fullName>
    </recommendedName>
</protein>
<dbReference type="InterPro" id="IPR030389">
    <property type="entry name" value="G_FEOB_dom"/>
</dbReference>
<dbReference type="NCBIfam" id="TIGR00437">
    <property type="entry name" value="feoB"/>
    <property type="match status" value="1"/>
</dbReference>
<evidence type="ECO:0000313" key="18">
    <source>
        <dbReference type="EMBL" id="HEA16928.1"/>
    </source>
</evidence>
<dbReference type="Pfam" id="PF07664">
    <property type="entry name" value="FeoB_C"/>
    <property type="match status" value="1"/>
</dbReference>
<reference evidence="18" key="1">
    <citation type="journal article" date="2020" name="mSystems">
        <title>Genome- and Community-Level Interaction Insights into Carbon Utilization and Element Cycling Functions of Hydrothermarchaeota in Hydrothermal Sediment.</title>
        <authorList>
            <person name="Zhou Z."/>
            <person name="Liu Y."/>
            <person name="Xu W."/>
            <person name="Pan J."/>
            <person name="Luo Z.H."/>
            <person name="Li M."/>
        </authorList>
    </citation>
    <scope>NUCLEOTIDE SEQUENCE [LARGE SCALE GENOMIC DNA]</scope>
    <source>
        <strain evidence="18">HyVt-346</strain>
    </source>
</reference>
<feature type="binding site" evidence="14">
    <location>
        <begin position="118"/>
        <end position="121"/>
    </location>
    <ligand>
        <name>GTP</name>
        <dbReference type="ChEBI" id="CHEBI:37565"/>
        <label>1</label>
    </ligand>
</feature>
<feature type="domain" description="FeoB-type G" evidence="17">
    <location>
        <begin position="2"/>
        <end position="167"/>
    </location>
</feature>
<dbReference type="InterPro" id="IPR006073">
    <property type="entry name" value="GTP-bd"/>
</dbReference>
<keyword evidence="5" id="KW-0997">Cell inner membrane</keyword>
<feature type="binding site" evidence="15">
    <location>
        <position position="20"/>
    </location>
    <ligand>
        <name>Mg(2+)</name>
        <dbReference type="ChEBI" id="CHEBI:18420"/>
        <label>2</label>
    </ligand>
</feature>
<comment type="similarity">
    <text evidence="16">Belongs to the TRAFAC class TrmE-Era-EngA-EngB-Septin-like GTPase superfamily. FeoB GTPase (TC 9.A.8) family.</text>
</comment>
<evidence type="ECO:0000256" key="15">
    <source>
        <dbReference type="PIRSR" id="PIRSR603373-2"/>
    </source>
</evidence>
<keyword evidence="7 14" id="KW-0547">Nucleotide-binding</keyword>
<dbReference type="PANTHER" id="PTHR43185">
    <property type="entry name" value="FERROUS IRON TRANSPORT PROTEIN B"/>
    <property type="match status" value="1"/>
</dbReference>
<dbReference type="InterPro" id="IPR011642">
    <property type="entry name" value="Gate_dom"/>
</dbReference>
<evidence type="ECO:0000256" key="8">
    <source>
        <dbReference type="ARBA" id="ARBA00022989"/>
    </source>
</evidence>
<proteinExistence type="inferred from homology"/>
<evidence type="ECO:0000256" key="2">
    <source>
        <dbReference type="ARBA" id="ARBA00022448"/>
    </source>
</evidence>
<evidence type="ECO:0000256" key="11">
    <source>
        <dbReference type="ARBA" id="ARBA00023134"/>
    </source>
</evidence>
<feature type="transmembrane region" description="Helical" evidence="16">
    <location>
        <begin position="350"/>
        <end position="370"/>
    </location>
</feature>
<feature type="transmembrane region" description="Helical" evidence="16">
    <location>
        <begin position="457"/>
        <end position="476"/>
    </location>
</feature>
<evidence type="ECO:0000256" key="5">
    <source>
        <dbReference type="ARBA" id="ARBA00022519"/>
    </source>
</evidence>
<evidence type="ECO:0000256" key="9">
    <source>
        <dbReference type="ARBA" id="ARBA00023004"/>
    </source>
</evidence>
<keyword evidence="3" id="KW-1003">Cell membrane</keyword>
<dbReference type="InterPro" id="IPR005225">
    <property type="entry name" value="Small_GTP-bd"/>
</dbReference>
<dbReference type="NCBIfam" id="NF007105">
    <property type="entry name" value="PRK09554.1"/>
    <property type="match status" value="1"/>
</dbReference>
<feature type="binding site" evidence="15">
    <location>
        <position position="21"/>
    </location>
    <ligand>
        <name>Mg(2+)</name>
        <dbReference type="ChEBI" id="CHEBI:18420"/>
        <label>2</label>
    </ligand>
</feature>
<dbReference type="InterPro" id="IPR003373">
    <property type="entry name" value="Fe2_transport_prot-B"/>
</dbReference>
<dbReference type="InterPro" id="IPR041069">
    <property type="entry name" value="FeoB_Cyto"/>
</dbReference>
<keyword evidence="15" id="KW-0460">Magnesium</keyword>
<dbReference type="InterPro" id="IPR011640">
    <property type="entry name" value="Fe2_transport_prot_B_C"/>
</dbReference>
<dbReference type="Gene3D" id="3.40.50.300">
    <property type="entry name" value="P-loop containing nucleotide triphosphate hydrolases"/>
    <property type="match status" value="1"/>
</dbReference>
<keyword evidence="15" id="KW-0479">Metal-binding</keyword>
<dbReference type="GO" id="GO:0046872">
    <property type="term" value="F:metal ion binding"/>
    <property type="evidence" value="ECO:0007669"/>
    <property type="project" value="UniProtKB-KW"/>
</dbReference>
<keyword evidence="2 16" id="KW-0813">Transport</keyword>
<dbReference type="Pfam" id="PF02421">
    <property type="entry name" value="FeoB_N"/>
    <property type="match status" value="1"/>
</dbReference>
<evidence type="ECO:0000256" key="14">
    <source>
        <dbReference type="PIRSR" id="PIRSR603373-1"/>
    </source>
</evidence>
<keyword evidence="4 16" id="KW-0410">Iron transport</keyword>
<keyword evidence="12 16" id="KW-0472">Membrane</keyword>
<keyword evidence="9 16" id="KW-0408">Iron</keyword>
<feature type="transmembrane region" description="Helical" evidence="16">
    <location>
        <begin position="285"/>
        <end position="305"/>
    </location>
</feature>
<dbReference type="FunFam" id="3.40.50.300:FF:000426">
    <property type="entry name" value="Ferrous iron transport protein B"/>
    <property type="match status" value="1"/>
</dbReference>
<dbReference type="GO" id="GO:0005525">
    <property type="term" value="F:GTP binding"/>
    <property type="evidence" value="ECO:0007669"/>
    <property type="project" value="UniProtKB-KW"/>
</dbReference>
<dbReference type="PROSITE" id="PS51711">
    <property type="entry name" value="G_FEOB"/>
    <property type="match status" value="1"/>
</dbReference>
<comment type="function">
    <text evidence="16">Probable transporter of a GTP-driven Fe(2+) uptake system.</text>
</comment>
<dbReference type="InterPro" id="IPR027417">
    <property type="entry name" value="P-loop_NTPase"/>
</dbReference>
<dbReference type="GO" id="GO:0015093">
    <property type="term" value="F:ferrous iron transmembrane transporter activity"/>
    <property type="evidence" value="ECO:0007669"/>
    <property type="project" value="UniProtKB-UniRule"/>
</dbReference>
<feature type="transmembrane region" description="Helical" evidence="16">
    <location>
        <begin position="675"/>
        <end position="696"/>
    </location>
</feature>
<comment type="caution">
    <text evidence="18">The sequence shown here is derived from an EMBL/GenBank/DDBJ whole genome shotgun (WGS) entry which is preliminary data.</text>
</comment>
<dbReference type="Pfam" id="PF07670">
    <property type="entry name" value="Gate"/>
    <property type="match status" value="2"/>
</dbReference>
<feature type="binding site" evidence="14">
    <location>
        <begin position="55"/>
        <end position="58"/>
    </location>
    <ligand>
        <name>GTP</name>
        <dbReference type="ChEBI" id="CHEBI:37565"/>
        <label>1</label>
    </ligand>
</feature>
<dbReference type="Pfam" id="PF17910">
    <property type="entry name" value="FeoB_Cyto"/>
    <property type="match status" value="1"/>
</dbReference>
<evidence type="ECO:0000256" key="1">
    <source>
        <dbReference type="ARBA" id="ARBA00004429"/>
    </source>
</evidence>
<evidence type="ECO:0000259" key="17">
    <source>
        <dbReference type="PROSITE" id="PS51711"/>
    </source>
</evidence>
<feature type="transmembrane region" description="Helical" evidence="16">
    <location>
        <begin position="424"/>
        <end position="450"/>
    </location>
</feature>
<feature type="transmembrane region" description="Helical" evidence="16">
    <location>
        <begin position="735"/>
        <end position="756"/>
    </location>
</feature>
<dbReference type="PANTHER" id="PTHR43185:SF1">
    <property type="entry name" value="FE(2+) TRANSPORTER FEOB"/>
    <property type="match status" value="1"/>
</dbReference>
<dbReference type="NCBIfam" id="TIGR00231">
    <property type="entry name" value="small_GTP"/>
    <property type="match status" value="1"/>
</dbReference>
<feature type="binding site" evidence="15">
    <location>
        <position position="23"/>
    </location>
    <ligand>
        <name>Mg(2+)</name>
        <dbReference type="ChEBI" id="CHEBI:18420"/>
        <label>2</label>
    </ligand>
</feature>
<evidence type="ECO:0000256" key="12">
    <source>
        <dbReference type="ARBA" id="ARBA00023136"/>
    </source>
</evidence>
<gene>
    <name evidence="18" type="primary">feoB</name>
    <name evidence="18" type="ORF">ENH88_10895</name>
</gene>
<dbReference type="Gene3D" id="1.10.287.1770">
    <property type="match status" value="1"/>
</dbReference>
<evidence type="ECO:0000256" key="7">
    <source>
        <dbReference type="ARBA" id="ARBA00022741"/>
    </source>
</evidence>
<dbReference type="Proteomes" id="UP000886188">
    <property type="component" value="Unassembled WGS sequence"/>
</dbReference>
<feature type="binding site" evidence="14">
    <location>
        <begin position="9"/>
        <end position="16"/>
    </location>
    <ligand>
        <name>GTP</name>
        <dbReference type="ChEBI" id="CHEBI:37565"/>
        <label>1</label>
    </ligand>
</feature>
<keyword evidence="8 16" id="KW-1133">Transmembrane helix</keyword>
<accession>A0A7V1GEN0</accession>
<dbReference type="SUPFAM" id="SSF52540">
    <property type="entry name" value="P-loop containing nucleoside triphosphate hydrolases"/>
    <property type="match status" value="1"/>
</dbReference>
<feature type="transmembrane region" description="Helical" evidence="16">
    <location>
        <begin position="390"/>
        <end position="412"/>
    </location>
</feature>
<comment type="subcellular location">
    <subcellularLocation>
        <location evidence="1 16">Cell inner membrane</location>
        <topology evidence="1 16">Multi-pass membrane protein</topology>
    </subcellularLocation>
</comment>
<keyword evidence="6 16" id="KW-0812">Transmembrane</keyword>
<feature type="binding site" evidence="15">
    <location>
        <position position="24"/>
    </location>
    <ligand>
        <name>Mg(2+)</name>
        <dbReference type="ChEBI" id="CHEBI:18420"/>
        <label>2</label>
    </ligand>
</feature>
<name>A0A7V1GEN0_9GAMM</name>
<keyword evidence="11 14" id="KW-0342">GTP-binding</keyword>
<evidence type="ECO:0000256" key="4">
    <source>
        <dbReference type="ARBA" id="ARBA00022496"/>
    </source>
</evidence>
<dbReference type="InterPro" id="IPR050860">
    <property type="entry name" value="FeoB_GTPase"/>
</dbReference>
<sequence length="773" mass="83547">MNPNIAVIGNPNCGKTTLFNALTGSKQKVGNWSGVTIDKKIGQFKVADQHVDLVDLPGTYSLDVNAQTPLDEKIARDYALSGESQLIINIIDASNLERNLYLTAQLLEMKVPLVVVLNMVDVAKRNGLTTDPQALEKRLGCPVIALSANNKKDISALKDCIAQGLKFKKVSAQQPSYDEKVTRAVNNITASLAAHSAPLANVDSQWLALRLLEQDESCFGYADQQTLSVAEAEFSQFADHHQLDVLFANGRYEFAQQLAELTQNAKGIASETISDKIDAVVINRFLGIPIFLAIMYLMFTIAVNVGGAFIDFFDIAVGAILVDGFGQLLSSLGSPDWLRALLADGLGGGIQLVATFIPVIGFLYFCLAFIEDSGYMARAAFIMDRLMRAIGLPGKAFVPLIVGFGCNVPSVMATRTLETHKDRLLTIAMSPFMSCGARLSVYALFVAAFFTTNGQNLVFALYILGIVMAVLTGLVLKNTLFTPTLTPFILELPAYHMPTAKGVLYKAWERLKSFSLRAGKTIIVVFVILKILSSIGTDLTFGNDNTDKSMLSEISKVATPVFAPIGVEQDNWPATVGIFTGVFAKEAVVGTLDSLYANLDGVAATDSDDVNVIDKVEEAFASIPANLTDVFANLLDPLGLNVTVVSDQSSAAIDQEVNIATFTTMENLFSSQLAAFSYLVFVLLYTPCVAVMGAMYREAGMKWMLFVATWSTGLAYITASVVYQVGNFKQAPMFSAFWLLGCAVVVALAVSSMRIYGNKMAAKSRLIPVVNII</sequence>
<dbReference type="RefSeq" id="WP_304182258.1">
    <property type="nucleotide sequence ID" value="NZ_DRGM01000117.1"/>
</dbReference>
<evidence type="ECO:0000256" key="6">
    <source>
        <dbReference type="ARBA" id="ARBA00022692"/>
    </source>
</evidence>
<evidence type="ECO:0000256" key="16">
    <source>
        <dbReference type="RuleBase" id="RU362098"/>
    </source>
</evidence>
<organism evidence="18">
    <name type="scientific">Pseudoalteromonas prydzensis</name>
    <dbReference type="NCBI Taxonomy" id="182141"/>
    <lineage>
        <taxon>Bacteria</taxon>
        <taxon>Pseudomonadati</taxon>
        <taxon>Pseudomonadota</taxon>
        <taxon>Gammaproteobacteria</taxon>
        <taxon>Alteromonadales</taxon>
        <taxon>Pseudoalteromonadaceae</taxon>
        <taxon>Pseudoalteromonas</taxon>
    </lineage>
</organism>
<dbReference type="EMBL" id="DRGM01000117">
    <property type="protein sequence ID" value="HEA16928.1"/>
    <property type="molecule type" value="Genomic_DNA"/>
</dbReference>
<dbReference type="GO" id="GO:0005886">
    <property type="term" value="C:plasma membrane"/>
    <property type="evidence" value="ECO:0007669"/>
    <property type="project" value="UniProtKB-SubCell"/>
</dbReference>